<evidence type="ECO:0000259" key="7">
    <source>
        <dbReference type="PROSITE" id="PS50983"/>
    </source>
</evidence>
<evidence type="ECO:0000256" key="6">
    <source>
        <dbReference type="SAM" id="SignalP"/>
    </source>
</evidence>
<dbReference type="GO" id="GO:1901678">
    <property type="term" value="P:iron coordination entity transport"/>
    <property type="evidence" value="ECO:0007669"/>
    <property type="project" value="UniProtKB-ARBA"/>
</dbReference>
<dbReference type="Pfam" id="PF01497">
    <property type="entry name" value="Peripla_BP_2"/>
    <property type="match status" value="1"/>
</dbReference>
<organism evidence="8 9">
    <name type="scientific">Photobacterium sp. (strain ATCC 43367)</name>
    <dbReference type="NCBI Taxonomy" id="379097"/>
    <lineage>
        <taxon>Bacteria</taxon>
        <taxon>Pseudomonadati</taxon>
        <taxon>Pseudomonadota</taxon>
        <taxon>Gammaproteobacteria</taxon>
        <taxon>Vibrionales</taxon>
        <taxon>Vibrionaceae</taxon>
        <taxon>Vibrio</taxon>
        <taxon>Vibrio oreintalis group</taxon>
    </lineage>
</organism>
<keyword evidence="4" id="KW-0410">Iron transport</keyword>
<dbReference type="EMBL" id="JRWP01000004">
    <property type="protein sequence ID" value="KGY10182.1"/>
    <property type="molecule type" value="Genomic_DNA"/>
</dbReference>
<dbReference type="CDD" id="cd01140">
    <property type="entry name" value="FatB"/>
    <property type="match status" value="1"/>
</dbReference>
<comment type="similarity">
    <text evidence="2">Belongs to the bacterial solute-binding protein 8 family.</text>
</comment>
<evidence type="ECO:0000256" key="4">
    <source>
        <dbReference type="ARBA" id="ARBA00022496"/>
    </source>
</evidence>
<name>A0A0A5HX89_PHOS4</name>
<dbReference type="STRING" id="379097.SE23_05960"/>
<dbReference type="AlphaFoldDB" id="A0A0A5HX89"/>
<dbReference type="Gene3D" id="3.40.50.1980">
    <property type="entry name" value="Nitrogenase molybdenum iron protein domain"/>
    <property type="match status" value="2"/>
</dbReference>
<dbReference type="InterPro" id="IPR033870">
    <property type="entry name" value="FatB"/>
</dbReference>
<gene>
    <name evidence="8" type="ORF">NM06_04525</name>
</gene>
<keyword evidence="4" id="KW-0408">Iron</keyword>
<dbReference type="PROSITE" id="PS50983">
    <property type="entry name" value="FE_B12_PBP"/>
    <property type="match status" value="1"/>
</dbReference>
<dbReference type="PANTHER" id="PTHR30532:SF28">
    <property type="entry name" value="PETROBACTIN-BINDING PROTEIN YCLQ"/>
    <property type="match status" value="1"/>
</dbReference>
<dbReference type="Proteomes" id="UP000030451">
    <property type="component" value="Unassembled WGS sequence"/>
</dbReference>
<accession>A0A0A5HX89</accession>
<sequence>MKFLTTILILTLSWAMPALATSVTITHALGETTLEKNPQRVVVLGVGAVDMLTAFGIDPIATSQDYLPEYLEKYTQPPYASAGTIFEPDFEGIYTLKPDVIFIGPRAAKGYKDLSKIAPTIVISPSDTGSYWKSTQQQWRNLAAIFEISDRVETTIQRLDKEFKAIHQFTQTHPSIALTVMSAGGVVTAFSEDSRFGSSIYMDFGFTQAAPGLKTKRHGDAISFEFINKVNPEHLIILDADKLRNQFSSRTKEEFSNRLIEATLSYKNDNILYVDMNAWYLAMGGVVATERMLAEIKQLIDSPRKG</sequence>
<feature type="chain" id="PRO_5002010040" evidence="6">
    <location>
        <begin position="21"/>
        <end position="306"/>
    </location>
</feature>
<evidence type="ECO:0000256" key="2">
    <source>
        <dbReference type="ARBA" id="ARBA00008814"/>
    </source>
</evidence>
<dbReference type="SUPFAM" id="SSF53807">
    <property type="entry name" value="Helical backbone' metal receptor"/>
    <property type="match status" value="1"/>
</dbReference>
<reference evidence="8 9" key="1">
    <citation type="submission" date="2014-10" db="EMBL/GenBank/DDBJ databases">
        <title>Genome sequencing of Vibrio sinaloensis T08.</title>
        <authorList>
            <person name="Chan K.-G."/>
            <person name="Mohamad N.I."/>
        </authorList>
    </citation>
    <scope>NUCLEOTIDE SEQUENCE [LARGE SCALE GENOMIC DNA]</scope>
    <source>
        <strain evidence="8 9">T08</strain>
    </source>
</reference>
<dbReference type="RefSeq" id="WP_038188403.1">
    <property type="nucleotide sequence ID" value="NZ_JRWP01000004.1"/>
</dbReference>
<dbReference type="PANTHER" id="PTHR30532">
    <property type="entry name" value="IRON III DICITRATE-BINDING PERIPLASMIC PROTEIN"/>
    <property type="match status" value="1"/>
</dbReference>
<feature type="signal peptide" evidence="6">
    <location>
        <begin position="1"/>
        <end position="20"/>
    </location>
</feature>
<keyword evidence="3" id="KW-0813">Transport</keyword>
<evidence type="ECO:0000256" key="3">
    <source>
        <dbReference type="ARBA" id="ARBA00022448"/>
    </source>
</evidence>
<proteinExistence type="inferred from homology"/>
<dbReference type="GO" id="GO:0030288">
    <property type="term" value="C:outer membrane-bounded periplasmic space"/>
    <property type="evidence" value="ECO:0007669"/>
    <property type="project" value="TreeGrafter"/>
</dbReference>
<dbReference type="InterPro" id="IPR051313">
    <property type="entry name" value="Bact_iron-sidero_bind"/>
</dbReference>
<dbReference type="InterPro" id="IPR002491">
    <property type="entry name" value="ABC_transptr_periplasmic_BD"/>
</dbReference>
<feature type="domain" description="Fe/B12 periplasmic-binding" evidence="7">
    <location>
        <begin position="40"/>
        <end position="304"/>
    </location>
</feature>
<evidence type="ECO:0000313" key="8">
    <source>
        <dbReference type="EMBL" id="KGY10182.1"/>
    </source>
</evidence>
<keyword evidence="4" id="KW-0406">Ion transport</keyword>
<evidence type="ECO:0000256" key="5">
    <source>
        <dbReference type="ARBA" id="ARBA00022729"/>
    </source>
</evidence>
<protein>
    <submittedName>
        <fullName evidence="8">Enterochelin ABC transporter substrate-binding protein</fullName>
    </submittedName>
</protein>
<comment type="caution">
    <text evidence="8">The sequence shown here is derived from an EMBL/GenBank/DDBJ whole genome shotgun (WGS) entry which is preliminary data.</text>
</comment>
<evidence type="ECO:0000313" key="9">
    <source>
        <dbReference type="Proteomes" id="UP000030451"/>
    </source>
</evidence>
<comment type="subcellular location">
    <subcellularLocation>
        <location evidence="1">Cell envelope</location>
    </subcellularLocation>
</comment>
<evidence type="ECO:0000256" key="1">
    <source>
        <dbReference type="ARBA" id="ARBA00004196"/>
    </source>
</evidence>
<keyword evidence="5 6" id="KW-0732">Signal</keyword>